<keyword evidence="7 12" id="KW-0375">Hydrogen ion transport</keyword>
<geneLocation type="mitochondrion" evidence="14"/>
<proteinExistence type="inferred from homology"/>
<evidence type="ECO:0000256" key="9">
    <source>
        <dbReference type="ARBA" id="ARBA00023065"/>
    </source>
</evidence>
<evidence type="ECO:0000256" key="11">
    <source>
        <dbReference type="ARBA" id="ARBA00023136"/>
    </source>
</evidence>
<evidence type="ECO:0000256" key="6">
    <source>
        <dbReference type="ARBA" id="ARBA00022692"/>
    </source>
</evidence>
<dbReference type="EMBL" id="MG193483">
    <property type="protein sequence ID" value="AXS66223.1"/>
    <property type="molecule type" value="Genomic_DNA"/>
</dbReference>
<evidence type="ECO:0000256" key="12">
    <source>
        <dbReference type="RuleBase" id="RU003661"/>
    </source>
</evidence>
<evidence type="ECO:0000256" key="1">
    <source>
        <dbReference type="ARBA" id="ARBA00004304"/>
    </source>
</evidence>
<name>A0A346RJH6_9CUCU</name>
<dbReference type="GO" id="GO:0045259">
    <property type="term" value="C:proton-transporting ATP synthase complex"/>
    <property type="evidence" value="ECO:0007669"/>
    <property type="project" value="UniProtKB-KW"/>
</dbReference>
<dbReference type="GO" id="GO:0015078">
    <property type="term" value="F:proton transmembrane transporter activity"/>
    <property type="evidence" value="ECO:0007669"/>
    <property type="project" value="InterPro"/>
</dbReference>
<dbReference type="InterPro" id="IPR001421">
    <property type="entry name" value="ATP8_metazoa"/>
</dbReference>
<protein>
    <recommendedName>
        <fullName evidence="12">ATP synthase complex subunit 8</fullName>
    </recommendedName>
</protein>
<keyword evidence="5 12" id="KW-0138">CF(0)</keyword>
<evidence type="ECO:0000313" key="14">
    <source>
        <dbReference type="EMBL" id="AXS66223.1"/>
    </source>
</evidence>
<keyword evidence="4 12" id="KW-0813">Transport</keyword>
<keyword evidence="8 13" id="KW-1133">Transmembrane helix</keyword>
<comment type="subcellular location">
    <subcellularLocation>
        <location evidence="1 12">Mitochondrion membrane</location>
        <topology evidence="1 12">Single-pass membrane protein</topology>
    </subcellularLocation>
</comment>
<sequence>MPQMAPMSWSLLMIYFILIFMIFNLTIYFSFYLEPKKLSSDNKIIQKNWKW</sequence>
<evidence type="ECO:0000256" key="3">
    <source>
        <dbReference type="ARBA" id="ARBA00011291"/>
    </source>
</evidence>
<evidence type="ECO:0000256" key="5">
    <source>
        <dbReference type="ARBA" id="ARBA00022547"/>
    </source>
</evidence>
<feature type="transmembrane region" description="Helical" evidence="13">
    <location>
        <begin position="12"/>
        <end position="33"/>
    </location>
</feature>
<organism evidence="14">
    <name type="scientific">Tenebrionoidea sp. 4 KM-2017</name>
    <dbReference type="NCBI Taxonomy" id="2219482"/>
    <lineage>
        <taxon>Eukaryota</taxon>
        <taxon>Metazoa</taxon>
        <taxon>Ecdysozoa</taxon>
        <taxon>Arthropoda</taxon>
        <taxon>Hexapoda</taxon>
        <taxon>Insecta</taxon>
        <taxon>Pterygota</taxon>
        <taxon>Neoptera</taxon>
        <taxon>Endopterygota</taxon>
        <taxon>Coleoptera</taxon>
        <taxon>Polyphaga</taxon>
        <taxon>Cucujiformia</taxon>
    </lineage>
</organism>
<keyword evidence="10 12" id="KW-0496">Mitochondrion</keyword>
<reference evidence="14" key="1">
    <citation type="journal article" date="2018" name="J. ISSAAS">
        <title>The contribution of mitochondrial metagenomics to large-scale data mining and phylogenetic analysis of Coleoptera.</title>
        <authorList>
            <person name="Miller K."/>
            <person name="Linard B."/>
            <person name="Motyka M."/>
            <person name="Bocek M."/>
            <person name="Vogler A.P."/>
        </authorList>
    </citation>
    <scope>NUCLEOTIDE SEQUENCE</scope>
</reference>
<keyword evidence="6 12" id="KW-0812">Transmembrane</keyword>
<dbReference type="AlphaFoldDB" id="A0A346RJH6"/>
<evidence type="ECO:0000256" key="8">
    <source>
        <dbReference type="ARBA" id="ARBA00022989"/>
    </source>
</evidence>
<comment type="similarity">
    <text evidence="2 12">Belongs to the ATPase protein 8 family.</text>
</comment>
<keyword evidence="11 13" id="KW-0472">Membrane</keyword>
<dbReference type="Pfam" id="PF00895">
    <property type="entry name" value="ATP-synt_8"/>
    <property type="match status" value="1"/>
</dbReference>
<accession>A0A346RJH6</accession>
<evidence type="ECO:0000256" key="7">
    <source>
        <dbReference type="ARBA" id="ARBA00022781"/>
    </source>
</evidence>
<evidence type="ECO:0000256" key="10">
    <source>
        <dbReference type="ARBA" id="ARBA00023128"/>
    </source>
</evidence>
<dbReference type="GO" id="GO:0031966">
    <property type="term" value="C:mitochondrial membrane"/>
    <property type="evidence" value="ECO:0007669"/>
    <property type="project" value="UniProtKB-SubCell"/>
</dbReference>
<comment type="subunit">
    <text evidence="3">F-type ATPases have 2 components, CF(1) - the catalytic core - and CF(0) - the membrane proton channel.</text>
</comment>
<evidence type="ECO:0000256" key="4">
    <source>
        <dbReference type="ARBA" id="ARBA00022448"/>
    </source>
</evidence>
<evidence type="ECO:0000256" key="13">
    <source>
        <dbReference type="SAM" id="Phobius"/>
    </source>
</evidence>
<dbReference type="GO" id="GO:0015986">
    <property type="term" value="P:proton motive force-driven ATP synthesis"/>
    <property type="evidence" value="ECO:0007669"/>
    <property type="project" value="InterPro"/>
</dbReference>
<evidence type="ECO:0000256" key="2">
    <source>
        <dbReference type="ARBA" id="ARBA00008892"/>
    </source>
</evidence>
<keyword evidence="9 12" id="KW-0406">Ion transport</keyword>
<gene>
    <name evidence="14" type="primary">atp8</name>
</gene>